<feature type="transmembrane region" description="Helical" evidence="1">
    <location>
        <begin position="59"/>
        <end position="76"/>
    </location>
</feature>
<reference evidence="2" key="1">
    <citation type="submission" date="2019-08" db="EMBL/GenBank/DDBJ databases">
        <authorList>
            <person name="Kucharzyk K."/>
            <person name="Murdoch R.W."/>
            <person name="Higgins S."/>
            <person name="Loffler F."/>
        </authorList>
    </citation>
    <scope>NUCLEOTIDE SEQUENCE</scope>
</reference>
<protein>
    <submittedName>
        <fullName evidence="2">Uncharacterized protein</fullName>
    </submittedName>
</protein>
<comment type="caution">
    <text evidence="2">The sequence shown here is derived from an EMBL/GenBank/DDBJ whole genome shotgun (WGS) entry which is preliminary data.</text>
</comment>
<dbReference type="EMBL" id="VSSQ01000103">
    <property type="protein sequence ID" value="MPL77131.1"/>
    <property type="molecule type" value="Genomic_DNA"/>
</dbReference>
<feature type="transmembrane region" description="Helical" evidence="1">
    <location>
        <begin position="29"/>
        <end position="52"/>
    </location>
</feature>
<evidence type="ECO:0000313" key="2">
    <source>
        <dbReference type="EMBL" id="MPL77131.1"/>
    </source>
</evidence>
<keyword evidence="1" id="KW-1133">Transmembrane helix</keyword>
<proteinExistence type="predicted"/>
<sequence>MRKIVAACLTGFAMGILQSLYFSVQSATLIEIIASPIILLSTVVGFGSGLAATETNNPVVNLITGILIGLVVYSFLGYYSGMYIVAACLGILSGVVSAFIAYSI</sequence>
<feature type="transmembrane region" description="Helical" evidence="1">
    <location>
        <begin position="82"/>
        <end position="102"/>
    </location>
</feature>
<accession>A0A644UE44</accession>
<keyword evidence="1" id="KW-0812">Transmembrane</keyword>
<organism evidence="2">
    <name type="scientific">bioreactor metagenome</name>
    <dbReference type="NCBI Taxonomy" id="1076179"/>
    <lineage>
        <taxon>unclassified sequences</taxon>
        <taxon>metagenomes</taxon>
        <taxon>ecological metagenomes</taxon>
    </lineage>
</organism>
<gene>
    <name evidence="2" type="ORF">SDC9_22982</name>
</gene>
<name>A0A644UE44_9ZZZZ</name>
<keyword evidence="1" id="KW-0472">Membrane</keyword>
<evidence type="ECO:0000256" key="1">
    <source>
        <dbReference type="SAM" id="Phobius"/>
    </source>
</evidence>
<dbReference type="AlphaFoldDB" id="A0A644UE44"/>